<name>A0ABW6GGB9_9ACTN</name>
<keyword evidence="4" id="KW-1185">Reference proteome</keyword>
<comment type="caution">
    <text evidence="3">The sequence shown here is derived from an EMBL/GenBank/DDBJ whole genome shotgun (WGS) entry which is preliminary data.</text>
</comment>
<dbReference type="EMBL" id="JBHYPX010000010">
    <property type="protein sequence ID" value="MFE1351776.1"/>
    <property type="molecule type" value="Genomic_DNA"/>
</dbReference>
<evidence type="ECO:0000256" key="2">
    <source>
        <dbReference type="SAM" id="SignalP"/>
    </source>
</evidence>
<feature type="region of interest" description="Disordered" evidence="1">
    <location>
        <begin position="27"/>
        <end position="52"/>
    </location>
</feature>
<evidence type="ECO:0000313" key="3">
    <source>
        <dbReference type="EMBL" id="MFE1351776.1"/>
    </source>
</evidence>
<dbReference type="Proteomes" id="UP001599542">
    <property type="component" value="Unassembled WGS sequence"/>
</dbReference>
<protein>
    <submittedName>
        <fullName evidence="3">Uncharacterized protein</fullName>
    </submittedName>
</protein>
<feature type="chain" id="PRO_5047542328" evidence="2">
    <location>
        <begin position="27"/>
        <end position="203"/>
    </location>
</feature>
<reference evidence="3 4" key="1">
    <citation type="submission" date="2024-09" db="EMBL/GenBank/DDBJ databases">
        <title>The Natural Products Discovery Center: Release of the First 8490 Sequenced Strains for Exploring Actinobacteria Biosynthetic Diversity.</title>
        <authorList>
            <person name="Kalkreuter E."/>
            <person name="Kautsar S.A."/>
            <person name="Yang D."/>
            <person name="Bader C.D."/>
            <person name="Teijaro C.N."/>
            <person name="Fluegel L."/>
            <person name="Davis C.M."/>
            <person name="Simpson J.R."/>
            <person name="Lauterbach L."/>
            <person name="Steele A.D."/>
            <person name="Gui C."/>
            <person name="Meng S."/>
            <person name="Li G."/>
            <person name="Viehrig K."/>
            <person name="Ye F."/>
            <person name="Su P."/>
            <person name="Kiefer A.F."/>
            <person name="Nichols A."/>
            <person name="Cepeda A.J."/>
            <person name="Yan W."/>
            <person name="Fan B."/>
            <person name="Jiang Y."/>
            <person name="Adhikari A."/>
            <person name="Zheng C.-J."/>
            <person name="Schuster L."/>
            <person name="Cowan T.M."/>
            <person name="Smanski M.J."/>
            <person name="Chevrette M.G."/>
            <person name="De Carvalho L.P.S."/>
            <person name="Shen B."/>
        </authorList>
    </citation>
    <scope>NUCLEOTIDE SEQUENCE [LARGE SCALE GENOMIC DNA]</scope>
    <source>
        <strain evidence="3 4">NPDC058753</strain>
    </source>
</reference>
<evidence type="ECO:0000256" key="1">
    <source>
        <dbReference type="SAM" id="MobiDB-lite"/>
    </source>
</evidence>
<proteinExistence type="predicted"/>
<dbReference type="RefSeq" id="WP_380322312.1">
    <property type="nucleotide sequence ID" value="NZ_JBHYPW010000017.1"/>
</dbReference>
<organism evidence="3 4">
    <name type="scientific">Kitasatospora phosalacinea</name>
    <dbReference type="NCBI Taxonomy" id="2065"/>
    <lineage>
        <taxon>Bacteria</taxon>
        <taxon>Bacillati</taxon>
        <taxon>Actinomycetota</taxon>
        <taxon>Actinomycetes</taxon>
        <taxon>Kitasatosporales</taxon>
        <taxon>Streptomycetaceae</taxon>
        <taxon>Kitasatospora</taxon>
    </lineage>
</organism>
<accession>A0ABW6GGB9</accession>
<sequence>MRANRLMSGVAVAMAVSMFAVPAASAAPVTSTSSAGPGASLRGRVGLSPQSTTVPGFGNLTLTVDARSGERHGASGRASLQHEFFAPDGSWQGTVRIDVDVDCLAPAEDGTTATVTGTVRALTYDVPPGTPEPPRPSGSWHPETAFGFSLDRPGASGSGTVRERVGWSGVPDFNDPSAPPVAAKCVAPAADFYVIAGGYRFKR</sequence>
<gene>
    <name evidence="3" type="ORF">ACFW6T_07265</name>
</gene>
<feature type="signal peptide" evidence="2">
    <location>
        <begin position="1"/>
        <end position="26"/>
    </location>
</feature>
<evidence type="ECO:0000313" key="4">
    <source>
        <dbReference type="Proteomes" id="UP001599542"/>
    </source>
</evidence>
<keyword evidence="2" id="KW-0732">Signal</keyword>